<name>A0A9P0KA34_ACAOB</name>
<gene>
    <name evidence="1" type="ORF">ACAOBT_LOCUS8777</name>
</gene>
<keyword evidence="2" id="KW-1185">Reference proteome</keyword>
<evidence type="ECO:0000313" key="1">
    <source>
        <dbReference type="EMBL" id="CAH1970163.1"/>
    </source>
</evidence>
<comment type="caution">
    <text evidence="1">The sequence shown here is derived from an EMBL/GenBank/DDBJ whole genome shotgun (WGS) entry which is preliminary data.</text>
</comment>
<dbReference type="EMBL" id="CAKOFQ010006770">
    <property type="protein sequence ID" value="CAH1970163.1"/>
    <property type="molecule type" value="Genomic_DNA"/>
</dbReference>
<reference evidence="1" key="1">
    <citation type="submission" date="2022-03" db="EMBL/GenBank/DDBJ databases">
        <authorList>
            <person name="Sayadi A."/>
        </authorList>
    </citation>
    <scope>NUCLEOTIDE SEQUENCE</scope>
</reference>
<dbReference type="Proteomes" id="UP001152888">
    <property type="component" value="Unassembled WGS sequence"/>
</dbReference>
<protein>
    <submittedName>
        <fullName evidence="1">Uncharacterized protein</fullName>
    </submittedName>
</protein>
<organism evidence="1 2">
    <name type="scientific">Acanthoscelides obtectus</name>
    <name type="common">Bean weevil</name>
    <name type="synonym">Bruchus obtectus</name>
    <dbReference type="NCBI Taxonomy" id="200917"/>
    <lineage>
        <taxon>Eukaryota</taxon>
        <taxon>Metazoa</taxon>
        <taxon>Ecdysozoa</taxon>
        <taxon>Arthropoda</taxon>
        <taxon>Hexapoda</taxon>
        <taxon>Insecta</taxon>
        <taxon>Pterygota</taxon>
        <taxon>Neoptera</taxon>
        <taxon>Endopterygota</taxon>
        <taxon>Coleoptera</taxon>
        <taxon>Polyphaga</taxon>
        <taxon>Cucujiformia</taxon>
        <taxon>Chrysomeloidea</taxon>
        <taxon>Chrysomelidae</taxon>
        <taxon>Bruchinae</taxon>
        <taxon>Bruchini</taxon>
        <taxon>Acanthoscelides</taxon>
    </lineage>
</organism>
<evidence type="ECO:0000313" key="2">
    <source>
        <dbReference type="Proteomes" id="UP001152888"/>
    </source>
</evidence>
<accession>A0A9P0KA34</accession>
<sequence>MLTNKMKLTTLTKD</sequence>
<proteinExistence type="predicted"/>